<evidence type="ECO:0000256" key="3">
    <source>
        <dbReference type="ARBA" id="ARBA00022723"/>
    </source>
</evidence>
<evidence type="ECO:0000313" key="9">
    <source>
        <dbReference type="EMBL" id="NZA02754.1"/>
    </source>
</evidence>
<feature type="binding site" description="covalent" evidence="6">
    <location>
        <position position="32"/>
    </location>
    <ligand>
        <name>heme c</name>
        <dbReference type="ChEBI" id="CHEBI:61717"/>
    </ligand>
</feature>
<keyword evidence="4" id="KW-0249">Electron transport</keyword>
<sequence length="103" mass="10561">MKRVLLTFAALAAVTAAAPAMADEALAKAKNCMACHAVDKKLVGPAYKDVAKKHAGDAGAVDLLAGRIMKGSSGVFGPVPMPPNANVNADEAKKLATWVMSLK</sequence>
<dbReference type="AlphaFoldDB" id="A0A853IWE5"/>
<dbReference type="RefSeq" id="WP_180551048.1">
    <property type="nucleotide sequence ID" value="NZ_JACCKX010000001.1"/>
</dbReference>
<dbReference type="Pfam" id="PF00034">
    <property type="entry name" value="Cytochrom_C"/>
    <property type="match status" value="1"/>
</dbReference>
<feature type="binding site" description="covalent" evidence="6">
    <location>
        <position position="81"/>
    </location>
    <ligand>
        <name>heme c</name>
        <dbReference type="ChEBI" id="CHEBI:61717"/>
    </ligand>
</feature>
<dbReference type="GO" id="GO:0020037">
    <property type="term" value="F:heme binding"/>
    <property type="evidence" value="ECO:0007669"/>
    <property type="project" value="InterPro"/>
</dbReference>
<dbReference type="GO" id="GO:0009055">
    <property type="term" value="F:electron transfer activity"/>
    <property type="evidence" value="ECO:0007669"/>
    <property type="project" value="InterPro"/>
</dbReference>
<name>A0A853IWE5_9BURK</name>
<dbReference type="GO" id="GO:0005506">
    <property type="term" value="F:iron ion binding"/>
    <property type="evidence" value="ECO:0007669"/>
    <property type="project" value="InterPro"/>
</dbReference>
<feature type="chain" id="PRO_5032751324" evidence="7">
    <location>
        <begin position="23"/>
        <end position="103"/>
    </location>
</feature>
<evidence type="ECO:0000256" key="7">
    <source>
        <dbReference type="SAM" id="SignalP"/>
    </source>
</evidence>
<reference evidence="9 10" key="1">
    <citation type="submission" date="2020-07" db="EMBL/GenBank/DDBJ databases">
        <authorList>
            <person name="Maaloum M."/>
        </authorList>
    </citation>
    <scope>NUCLEOTIDE SEQUENCE [LARGE SCALE GENOMIC DNA]</scope>
    <source>
        <strain evidence="9 10">GCS-AN-3</strain>
    </source>
</reference>
<keyword evidence="10" id="KW-1185">Reference proteome</keyword>
<feature type="domain" description="Cytochrome c" evidence="8">
    <location>
        <begin position="17"/>
        <end position="103"/>
    </location>
</feature>
<keyword evidence="7" id="KW-0732">Signal</keyword>
<dbReference type="PROSITE" id="PS51007">
    <property type="entry name" value="CYTC"/>
    <property type="match status" value="1"/>
</dbReference>
<evidence type="ECO:0000256" key="1">
    <source>
        <dbReference type="ARBA" id="ARBA00022448"/>
    </source>
</evidence>
<accession>A0A853IWE5</accession>
<proteinExistence type="predicted"/>
<keyword evidence="5 6" id="KW-0408">Iron</keyword>
<dbReference type="PRINTS" id="PR00606">
    <property type="entry name" value="CYTCHROMECID"/>
</dbReference>
<dbReference type="Proteomes" id="UP000589716">
    <property type="component" value="Unassembled WGS sequence"/>
</dbReference>
<comment type="caution">
    <text evidence="9">The sequence shown here is derived from an EMBL/GenBank/DDBJ whole genome shotgun (WGS) entry which is preliminary data.</text>
</comment>
<evidence type="ECO:0000313" key="10">
    <source>
        <dbReference type="Proteomes" id="UP000589716"/>
    </source>
</evidence>
<evidence type="ECO:0000256" key="4">
    <source>
        <dbReference type="ARBA" id="ARBA00022982"/>
    </source>
</evidence>
<keyword evidence="2 6" id="KW-0349">Heme</keyword>
<dbReference type="Gene3D" id="1.10.760.10">
    <property type="entry name" value="Cytochrome c-like domain"/>
    <property type="match status" value="1"/>
</dbReference>
<feature type="binding site" description="covalent" evidence="6">
    <location>
        <position position="36"/>
    </location>
    <ligand>
        <name>heme c</name>
        <dbReference type="ChEBI" id="CHEBI:61717"/>
    </ligand>
</feature>
<dbReference type="EMBL" id="JACCKX010000001">
    <property type="protein sequence ID" value="NZA02754.1"/>
    <property type="molecule type" value="Genomic_DNA"/>
</dbReference>
<feature type="signal peptide" evidence="7">
    <location>
        <begin position="1"/>
        <end position="22"/>
    </location>
</feature>
<gene>
    <name evidence="9" type="ORF">H0I39_15230</name>
</gene>
<evidence type="ECO:0000256" key="6">
    <source>
        <dbReference type="PIRSR" id="PIRSR602324-1"/>
    </source>
</evidence>
<protein>
    <submittedName>
        <fullName evidence="9">C-type cytochrome</fullName>
    </submittedName>
</protein>
<comment type="PTM">
    <text evidence="6">Binds 1 heme c group covalently per subunit.</text>
</comment>
<keyword evidence="1" id="KW-0813">Transport</keyword>
<evidence type="ECO:0000256" key="5">
    <source>
        <dbReference type="ARBA" id="ARBA00023004"/>
    </source>
</evidence>
<keyword evidence="3 6" id="KW-0479">Metal-binding</keyword>
<dbReference type="SUPFAM" id="SSF46626">
    <property type="entry name" value="Cytochrome c"/>
    <property type="match status" value="1"/>
</dbReference>
<evidence type="ECO:0000256" key="2">
    <source>
        <dbReference type="ARBA" id="ARBA00022617"/>
    </source>
</evidence>
<evidence type="ECO:0000259" key="8">
    <source>
        <dbReference type="PROSITE" id="PS51007"/>
    </source>
</evidence>
<dbReference type="InterPro" id="IPR009056">
    <property type="entry name" value="Cyt_c-like_dom"/>
</dbReference>
<dbReference type="InterPro" id="IPR002324">
    <property type="entry name" value="Cyt_c_ID"/>
</dbReference>
<dbReference type="InterPro" id="IPR036909">
    <property type="entry name" value="Cyt_c-like_dom_sf"/>
</dbReference>
<organism evidence="9 10">
    <name type="scientific">Ottowia beijingensis</name>
    <dbReference type="NCBI Taxonomy" id="1207057"/>
    <lineage>
        <taxon>Bacteria</taxon>
        <taxon>Pseudomonadati</taxon>
        <taxon>Pseudomonadota</taxon>
        <taxon>Betaproteobacteria</taxon>
        <taxon>Burkholderiales</taxon>
        <taxon>Comamonadaceae</taxon>
        <taxon>Ottowia</taxon>
    </lineage>
</organism>